<dbReference type="Gene3D" id="3.40.630.10">
    <property type="entry name" value="Zn peptidases"/>
    <property type="match status" value="1"/>
</dbReference>
<dbReference type="PIRSF" id="PIRSF005962">
    <property type="entry name" value="Pept_M20D_amidohydro"/>
    <property type="match status" value="1"/>
</dbReference>
<keyword evidence="1" id="KW-0464">Manganese</keyword>
<dbReference type="KEGG" id="cmv:CMUST_03340"/>
<feature type="binding site" evidence="1">
    <location>
        <position position="117"/>
    </location>
    <ligand>
        <name>Mn(2+)</name>
        <dbReference type="ChEBI" id="CHEBI:29035"/>
        <label>2</label>
    </ligand>
</feature>
<gene>
    <name evidence="3" type="ORF">CMUST_03340</name>
</gene>
<dbReference type="InterPro" id="IPR036264">
    <property type="entry name" value="Bact_exopeptidase_dim_dom"/>
</dbReference>
<dbReference type="Pfam" id="PF07687">
    <property type="entry name" value="M20_dimer"/>
    <property type="match status" value="1"/>
</dbReference>
<comment type="cofactor">
    <cofactor evidence="1">
        <name>Mn(2+)</name>
        <dbReference type="ChEBI" id="CHEBI:29035"/>
    </cofactor>
    <text evidence="1">The Mn(2+) ion enhances activity.</text>
</comment>
<proteinExistence type="predicted"/>
<dbReference type="Proteomes" id="UP000035199">
    <property type="component" value="Chromosome"/>
</dbReference>
<name>A0A0G3H1L9_9CORY</name>
<evidence type="ECO:0000313" key="3">
    <source>
        <dbReference type="EMBL" id="AKK05012.1"/>
    </source>
</evidence>
<dbReference type="SUPFAM" id="SSF53187">
    <property type="entry name" value="Zn-dependent exopeptidases"/>
    <property type="match status" value="1"/>
</dbReference>
<keyword evidence="3" id="KW-0436">Ligase</keyword>
<keyword evidence="3" id="KW-0378">Hydrolase</keyword>
<evidence type="ECO:0000259" key="2">
    <source>
        <dbReference type="Pfam" id="PF07687"/>
    </source>
</evidence>
<feature type="binding site" evidence="1">
    <location>
        <position position="153"/>
    </location>
    <ligand>
        <name>Mn(2+)</name>
        <dbReference type="ChEBI" id="CHEBI:29035"/>
        <label>2</label>
    </ligand>
</feature>
<dbReference type="STRING" id="571915.CMUST_03340"/>
<dbReference type="InterPro" id="IPR011650">
    <property type="entry name" value="Peptidase_M20_dimer"/>
</dbReference>
<dbReference type="InterPro" id="IPR002933">
    <property type="entry name" value="Peptidase_M20"/>
</dbReference>
<organism evidence="3 4">
    <name type="scientific">Corynebacterium mustelae</name>
    <dbReference type="NCBI Taxonomy" id="571915"/>
    <lineage>
        <taxon>Bacteria</taxon>
        <taxon>Bacillati</taxon>
        <taxon>Actinomycetota</taxon>
        <taxon>Actinomycetes</taxon>
        <taxon>Mycobacteriales</taxon>
        <taxon>Corynebacteriaceae</taxon>
        <taxon>Corynebacterium</taxon>
    </lineage>
</organism>
<reference evidence="4" key="2">
    <citation type="submission" date="2015-05" db="EMBL/GenBank/DDBJ databases">
        <title>Complete genome sequence of Corynebacterium mustelae DSM 45274, isolated from various tissues of a male ferret with lethal sepsis.</title>
        <authorList>
            <person name="Ruckert C."/>
            <person name="Albersmeier A."/>
            <person name="Winkler A."/>
            <person name="Tauch A."/>
        </authorList>
    </citation>
    <scope>NUCLEOTIDE SEQUENCE [LARGE SCALE GENOMIC DNA]</scope>
    <source>
        <strain evidence="4">DSM 45274</strain>
    </source>
</reference>
<sequence>MTAEHSIKSDPQSAVSAAVRDWLTSHLDEVFEWRRHFHAHPELSDQEFETTKRIASVLRSRGLTPQMFPTTGLMVDIGPNTPEKIAFRADIDALPIQENTGCSFASQTPGVMHACGHDVHTTIALGLACALAEAATKGLLSIGIRIIFQPAEEVMDSGAPNVIKLGVLEGITHIFALHAEPKLRTGMIGVRVGPITSAGDVVEVKVTGGGGHSSRPHLTQDVVYTLAKIVTDLPALLTRRIDPRTSTVMVFGAINAGFAPNAIPEEGTVKGTIRTGDIQVWRSIQPVLEDMVASIVAPTGAQYELTYVKGVPPVVNDDVSTAVLADSARAMDPQSVVQAPQSSGGEDFSWYLEHVPGAMARLGCWDGLSPKGDLHKGDMLADENCIPVGIRLFAGVVDRFNSCSDVFATP</sequence>
<dbReference type="PANTHER" id="PTHR11014:SF63">
    <property type="entry name" value="METALLOPEPTIDASE, PUTATIVE (AFU_ORTHOLOGUE AFUA_6G09600)-RELATED"/>
    <property type="match status" value="1"/>
</dbReference>
<dbReference type="GO" id="GO:0016874">
    <property type="term" value="F:ligase activity"/>
    <property type="evidence" value="ECO:0007669"/>
    <property type="project" value="UniProtKB-KW"/>
</dbReference>
<keyword evidence="1" id="KW-0479">Metal-binding</keyword>
<feature type="binding site" evidence="1">
    <location>
        <position position="178"/>
    </location>
    <ligand>
        <name>Mn(2+)</name>
        <dbReference type="ChEBI" id="CHEBI:29035"/>
        <label>2</label>
    </ligand>
</feature>
<dbReference type="PANTHER" id="PTHR11014">
    <property type="entry name" value="PEPTIDASE M20 FAMILY MEMBER"/>
    <property type="match status" value="1"/>
</dbReference>
<dbReference type="InterPro" id="IPR017439">
    <property type="entry name" value="Amidohydrolase"/>
</dbReference>
<feature type="binding site" evidence="1">
    <location>
        <position position="115"/>
    </location>
    <ligand>
        <name>Mn(2+)</name>
        <dbReference type="ChEBI" id="CHEBI:29035"/>
        <label>2</label>
    </ligand>
</feature>
<dbReference type="RefSeq" id="WP_047261312.1">
    <property type="nucleotide sequence ID" value="NZ_CP011542.1"/>
</dbReference>
<feature type="binding site" evidence="1">
    <location>
        <position position="375"/>
    </location>
    <ligand>
        <name>Mn(2+)</name>
        <dbReference type="ChEBI" id="CHEBI:29035"/>
        <label>2</label>
    </ligand>
</feature>
<dbReference type="Gene3D" id="3.30.70.360">
    <property type="match status" value="1"/>
</dbReference>
<accession>A0A0G3H1L9</accession>
<dbReference type="GO" id="GO:0046872">
    <property type="term" value="F:metal ion binding"/>
    <property type="evidence" value="ECO:0007669"/>
    <property type="project" value="UniProtKB-KW"/>
</dbReference>
<dbReference type="NCBIfam" id="TIGR01891">
    <property type="entry name" value="amidohydrolases"/>
    <property type="match status" value="1"/>
</dbReference>
<dbReference type="EC" id="6.3.-.-" evidence="3"/>
<evidence type="ECO:0000313" key="4">
    <source>
        <dbReference type="Proteomes" id="UP000035199"/>
    </source>
</evidence>
<dbReference type="EMBL" id="CP011542">
    <property type="protein sequence ID" value="AKK05012.1"/>
    <property type="molecule type" value="Genomic_DNA"/>
</dbReference>
<evidence type="ECO:0000256" key="1">
    <source>
        <dbReference type="PIRSR" id="PIRSR005962-1"/>
    </source>
</evidence>
<dbReference type="Pfam" id="PF01546">
    <property type="entry name" value="Peptidase_M20"/>
    <property type="match status" value="1"/>
</dbReference>
<feature type="domain" description="Peptidase M20 dimerisation" evidence="2">
    <location>
        <begin position="202"/>
        <end position="293"/>
    </location>
</feature>
<protein>
    <submittedName>
        <fullName evidence="3">Amidohydrolase</fullName>
        <ecNumber evidence="3">6.3.-.-</ecNumber>
    </submittedName>
</protein>
<reference evidence="3 4" key="1">
    <citation type="journal article" date="2015" name="Genome Announc.">
        <title>Complete Genome Sequence of the Type Strain Corynebacterium mustelae DSM 45274, Isolated from Various Tissues of a Male Ferret with Lethal Sepsis.</title>
        <authorList>
            <person name="Ruckert C."/>
            <person name="Eimer J."/>
            <person name="Winkler A."/>
            <person name="Tauch A."/>
        </authorList>
    </citation>
    <scope>NUCLEOTIDE SEQUENCE [LARGE SCALE GENOMIC DNA]</scope>
    <source>
        <strain evidence="3 4">DSM 45274</strain>
    </source>
</reference>
<keyword evidence="4" id="KW-1185">Reference proteome</keyword>
<dbReference type="SUPFAM" id="SSF55031">
    <property type="entry name" value="Bacterial exopeptidase dimerisation domain"/>
    <property type="match status" value="1"/>
</dbReference>
<dbReference type="AlphaFoldDB" id="A0A0G3H1L9"/>
<dbReference type="GO" id="GO:0016787">
    <property type="term" value="F:hydrolase activity"/>
    <property type="evidence" value="ECO:0007669"/>
    <property type="project" value="UniProtKB-KW"/>
</dbReference>
<dbReference type="PATRIC" id="fig|571915.4.peg.707"/>